<protein>
    <submittedName>
        <fullName evidence="11">Lysine transport system permease protein</fullName>
    </submittedName>
</protein>
<evidence type="ECO:0000256" key="1">
    <source>
        <dbReference type="ARBA" id="ARBA00004651"/>
    </source>
</evidence>
<dbReference type="Pfam" id="PF00528">
    <property type="entry name" value="BPD_transp_1"/>
    <property type="match status" value="1"/>
</dbReference>
<evidence type="ECO:0000256" key="6">
    <source>
        <dbReference type="ARBA" id="ARBA00022970"/>
    </source>
</evidence>
<comment type="caution">
    <text evidence="11">The sequence shown here is derived from an EMBL/GenBank/DDBJ whole genome shotgun (WGS) entry which is preliminary data.</text>
</comment>
<comment type="subcellular location">
    <subcellularLocation>
        <location evidence="1 9">Cell membrane</location>
        <topology evidence="1 9">Multi-pass membrane protein</topology>
    </subcellularLocation>
</comment>
<dbReference type="RefSeq" id="WP_210061246.1">
    <property type="nucleotide sequence ID" value="NZ_JAGGLJ010000012.1"/>
</dbReference>
<proteinExistence type="inferred from homology"/>
<keyword evidence="3 9" id="KW-0813">Transport</keyword>
<feature type="transmembrane region" description="Helical" evidence="9">
    <location>
        <begin position="196"/>
        <end position="220"/>
    </location>
</feature>
<dbReference type="Proteomes" id="UP001519306">
    <property type="component" value="Unassembled WGS sequence"/>
</dbReference>
<accession>A0ABS4KEE9</accession>
<dbReference type="PANTHER" id="PTHR30614">
    <property type="entry name" value="MEMBRANE COMPONENT OF AMINO ACID ABC TRANSPORTER"/>
    <property type="match status" value="1"/>
</dbReference>
<evidence type="ECO:0000256" key="7">
    <source>
        <dbReference type="ARBA" id="ARBA00022989"/>
    </source>
</evidence>
<feature type="transmembrane region" description="Helical" evidence="9">
    <location>
        <begin position="20"/>
        <end position="43"/>
    </location>
</feature>
<evidence type="ECO:0000313" key="11">
    <source>
        <dbReference type="EMBL" id="MBP2025770.1"/>
    </source>
</evidence>
<dbReference type="InterPro" id="IPR000515">
    <property type="entry name" value="MetI-like"/>
</dbReference>
<dbReference type="SUPFAM" id="SSF161098">
    <property type="entry name" value="MetI-like"/>
    <property type="match status" value="1"/>
</dbReference>
<dbReference type="InterPro" id="IPR010065">
    <property type="entry name" value="AA_ABC_transptr_permease_3TM"/>
</dbReference>
<evidence type="ECO:0000259" key="10">
    <source>
        <dbReference type="PROSITE" id="PS50928"/>
    </source>
</evidence>
<evidence type="ECO:0000256" key="2">
    <source>
        <dbReference type="ARBA" id="ARBA00010072"/>
    </source>
</evidence>
<dbReference type="Gene3D" id="1.10.3720.10">
    <property type="entry name" value="MetI-like"/>
    <property type="match status" value="1"/>
</dbReference>
<reference evidence="11 12" key="1">
    <citation type="submission" date="2021-03" db="EMBL/GenBank/DDBJ databases">
        <title>Genomic Encyclopedia of Type Strains, Phase IV (KMG-IV): sequencing the most valuable type-strain genomes for metagenomic binning, comparative biology and taxonomic classification.</title>
        <authorList>
            <person name="Goeker M."/>
        </authorList>
    </citation>
    <scope>NUCLEOTIDE SEQUENCE [LARGE SCALE GENOMIC DNA]</scope>
    <source>
        <strain evidence="11 12">DSM 27563</strain>
    </source>
</reference>
<evidence type="ECO:0000256" key="3">
    <source>
        <dbReference type="ARBA" id="ARBA00022448"/>
    </source>
</evidence>
<evidence type="ECO:0000256" key="5">
    <source>
        <dbReference type="ARBA" id="ARBA00022692"/>
    </source>
</evidence>
<keyword evidence="8 9" id="KW-0472">Membrane</keyword>
<keyword evidence="12" id="KW-1185">Reference proteome</keyword>
<name>A0ABS4KEE9_9FIRM</name>
<keyword evidence="4" id="KW-1003">Cell membrane</keyword>
<keyword evidence="6" id="KW-0029">Amino-acid transport</keyword>
<dbReference type="InterPro" id="IPR035906">
    <property type="entry name" value="MetI-like_sf"/>
</dbReference>
<comment type="similarity">
    <text evidence="2">Belongs to the binding-protein-dependent transport system permease family. HisMQ subfamily.</text>
</comment>
<dbReference type="CDD" id="cd06261">
    <property type="entry name" value="TM_PBP2"/>
    <property type="match status" value="1"/>
</dbReference>
<organism evidence="11 12">
    <name type="scientific">Peptoniphilus stercorisuis</name>
    <dbReference type="NCBI Taxonomy" id="1436965"/>
    <lineage>
        <taxon>Bacteria</taxon>
        <taxon>Bacillati</taxon>
        <taxon>Bacillota</taxon>
        <taxon>Tissierellia</taxon>
        <taxon>Tissierellales</taxon>
        <taxon>Peptoniphilaceae</taxon>
        <taxon>Peptoniphilus</taxon>
    </lineage>
</organism>
<dbReference type="PROSITE" id="PS50928">
    <property type="entry name" value="ABC_TM1"/>
    <property type="match status" value="1"/>
</dbReference>
<feature type="domain" description="ABC transmembrane type-1" evidence="10">
    <location>
        <begin position="19"/>
        <end position="217"/>
    </location>
</feature>
<dbReference type="InterPro" id="IPR043429">
    <property type="entry name" value="ArtM/GltK/GlnP/TcyL/YhdX-like"/>
</dbReference>
<evidence type="ECO:0000256" key="9">
    <source>
        <dbReference type="RuleBase" id="RU363032"/>
    </source>
</evidence>
<evidence type="ECO:0000313" key="12">
    <source>
        <dbReference type="Proteomes" id="UP001519306"/>
    </source>
</evidence>
<dbReference type="PANTHER" id="PTHR30614:SF20">
    <property type="entry name" value="GLUTAMINE TRANSPORT SYSTEM PERMEASE PROTEIN GLNP"/>
    <property type="match status" value="1"/>
</dbReference>
<dbReference type="EMBL" id="JAGGLJ010000012">
    <property type="protein sequence ID" value="MBP2025770.1"/>
    <property type="molecule type" value="Genomic_DNA"/>
</dbReference>
<evidence type="ECO:0000256" key="4">
    <source>
        <dbReference type="ARBA" id="ARBA00022475"/>
    </source>
</evidence>
<keyword evidence="7 9" id="KW-1133">Transmembrane helix</keyword>
<dbReference type="NCBIfam" id="TIGR01726">
    <property type="entry name" value="HEQRo_perm_3TM"/>
    <property type="match status" value="1"/>
</dbReference>
<gene>
    <name evidence="11" type="ORF">J2Z71_001317</name>
</gene>
<keyword evidence="5 9" id="KW-0812">Transmembrane</keyword>
<evidence type="ECO:0000256" key="8">
    <source>
        <dbReference type="ARBA" id="ARBA00023136"/>
    </source>
</evidence>
<sequence length="237" mass="26167">MDKIYQIFMKNSSMFVNGTIVTLKISIIATIIGLIIGLFVGSIRTIPEQKGFKRVIQKIVNAILVIYIQVFRGTPMMVQAILVYYGSALYYGVQIDNMSAAYFIVSVNTGAYMAEVVRGGISSIDKGQFEAAYASGMTHAQTMLYVIIPQTIKNILPATGNEFVINIKDTSVLNVIAVSELFFASKSIAGQSFDMFNTFLVTAIIYLVLTTVITQILQLFERKLEGSSNYELKSDKA</sequence>